<dbReference type="AlphaFoldDB" id="A0A6V7NS78"/>
<gene>
    <name evidence="4" type="ORF">CB5_LOCUS4671</name>
</gene>
<feature type="compositionally biased region" description="Low complexity" evidence="2">
    <location>
        <begin position="1"/>
        <end position="10"/>
    </location>
</feature>
<evidence type="ECO:0000313" key="4">
    <source>
        <dbReference type="EMBL" id="CAD1821460.1"/>
    </source>
</evidence>
<sequence>MHPPASLLRPLQPPLIRPRIPTLPRSPRTTTSNNRRLLVLRPARCASSGEGGDAKEGVGEGAEEAVAGMVEELLRREENRALLQGLEAASRRVERAREALADVERQECEARRAKDLVRRLERRRDEIAESQRELLEARAMVDEAQRSLWSNIEDSGSGDVLCEDIDKIRERIESLKAAAISSVVGTLASLPISFYQANSFSQLIVHLSVVFISCSLFGVTFRYTIRRDIDNIQLKTGTSAAFGLVKGLAAVEAAKPSELNIDNFISLSVDGAVYLTENIFVFLSAAIALDFCFKFSLLSPFPMRK</sequence>
<evidence type="ECO:0000256" key="2">
    <source>
        <dbReference type="SAM" id="MobiDB-lite"/>
    </source>
</evidence>
<dbReference type="PANTHER" id="PTHR36383">
    <property type="entry name" value="OS09G0529350 PROTEIN"/>
    <property type="match status" value="1"/>
</dbReference>
<feature type="coiled-coil region" evidence="1">
    <location>
        <begin position="79"/>
        <end position="147"/>
    </location>
</feature>
<name>A0A6V7NS78_ANACO</name>
<accession>A0A6V7NS78</accession>
<keyword evidence="3" id="KW-0812">Transmembrane</keyword>
<keyword evidence="1" id="KW-0175">Coiled coil</keyword>
<keyword evidence="3" id="KW-0472">Membrane</keyword>
<keyword evidence="3" id="KW-1133">Transmembrane helix</keyword>
<evidence type="ECO:0000256" key="3">
    <source>
        <dbReference type="SAM" id="Phobius"/>
    </source>
</evidence>
<protein>
    <submittedName>
        <fullName evidence="4">Uncharacterized protein</fullName>
    </submittedName>
</protein>
<organism evidence="4">
    <name type="scientific">Ananas comosus var. bracteatus</name>
    <name type="common">red pineapple</name>
    <dbReference type="NCBI Taxonomy" id="296719"/>
    <lineage>
        <taxon>Eukaryota</taxon>
        <taxon>Viridiplantae</taxon>
        <taxon>Streptophyta</taxon>
        <taxon>Embryophyta</taxon>
        <taxon>Tracheophyta</taxon>
        <taxon>Spermatophyta</taxon>
        <taxon>Magnoliopsida</taxon>
        <taxon>Liliopsida</taxon>
        <taxon>Poales</taxon>
        <taxon>Bromeliaceae</taxon>
        <taxon>Bromelioideae</taxon>
        <taxon>Ananas</taxon>
    </lineage>
</organism>
<feature type="compositionally biased region" description="Low complexity" evidence="2">
    <location>
        <begin position="17"/>
        <end position="33"/>
    </location>
</feature>
<dbReference type="PANTHER" id="PTHR36383:SF1">
    <property type="entry name" value="PROTEIN, PUTATIVE-RELATED"/>
    <property type="match status" value="1"/>
</dbReference>
<proteinExistence type="predicted"/>
<dbReference type="EMBL" id="LR862141">
    <property type="protein sequence ID" value="CAD1821460.1"/>
    <property type="molecule type" value="Genomic_DNA"/>
</dbReference>
<feature type="transmembrane region" description="Helical" evidence="3">
    <location>
        <begin position="203"/>
        <end position="225"/>
    </location>
</feature>
<reference evidence="4" key="1">
    <citation type="submission" date="2020-07" db="EMBL/GenBank/DDBJ databases">
        <authorList>
            <person name="Lin J."/>
        </authorList>
    </citation>
    <scope>NUCLEOTIDE SEQUENCE</scope>
</reference>
<feature type="region of interest" description="Disordered" evidence="2">
    <location>
        <begin position="1"/>
        <end position="33"/>
    </location>
</feature>
<evidence type="ECO:0000256" key="1">
    <source>
        <dbReference type="SAM" id="Coils"/>
    </source>
</evidence>